<dbReference type="GO" id="GO:0046873">
    <property type="term" value="F:metal ion transmembrane transporter activity"/>
    <property type="evidence" value="ECO:0007669"/>
    <property type="project" value="InterPro"/>
</dbReference>
<evidence type="ECO:0000313" key="7">
    <source>
        <dbReference type="Proteomes" id="UP000800093"/>
    </source>
</evidence>
<name>A0A9P4K179_9PLEO</name>
<keyword evidence="3 5" id="KW-1133">Transmembrane helix</keyword>
<evidence type="ECO:0000256" key="4">
    <source>
        <dbReference type="ARBA" id="ARBA00023136"/>
    </source>
</evidence>
<feature type="transmembrane region" description="Helical" evidence="5">
    <location>
        <begin position="505"/>
        <end position="527"/>
    </location>
</feature>
<dbReference type="EMBL" id="ML986666">
    <property type="protein sequence ID" value="KAF2261024.1"/>
    <property type="molecule type" value="Genomic_DNA"/>
</dbReference>
<dbReference type="InterPro" id="IPR045863">
    <property type="entry name" value="CorA_TM1_TM2"/>
</dbReference>
<dbReference type="InterPro" id="IPR050829">
    <property type="entry name" value="CorA_MIT"/>
</dbReference>
<sequence length="552" mass="62399">MEEKNIQQQKFIYICDFAPSGTHYKDKIDIDVLQSAEFDSSEARRRPSDTQFRWIHISVNDINVVEAQSLPDTWLQKLRPTSSIPKDIIHATELQNEGDSIAQPAFTLFLPFLNWEAFRNIRDQKLGTSHKLTTACHPRRTLDQFFYSGLRNTKYRDAGQTVSKWTGAHPGVNGRTKAADDSYVVMVGQLWVWVLEDAILISCFPSHDFQFLGDPDGTQYIDVMNSTMLDIGKCQDLFDLTALLVMHSVTKIFAEENGKFADLIAIYRWAIANKAARQTENFEAFSRRQASRNSDEIAAEGIDELNLTLEVADILDELNMLLLLLEKQADVLASMRGKLYRFKPMAPSKERGRHTTVIKQSNLGQIHVSNSGNIRSTLALEDVNASDLRVFNEEGILSGFRAIGGNTGILLQEAEQTLKVEKGNLNRLRTDATRTHEMLIGLLDLEQKTASLTEARATTKQGKAVMLFTIVTIIFLPLSFFTSYFGQNVSDITRDDNNPKAIELWRIAGPISVVVILFALLVAYFIMFPCKKARKEFERIIHHQKHCNAGPH</sequence>
<dbReference type="PANTHER" id="PTHR47685">
    <property type="entry name" value="MAGNESIUM TRANSPORT PROTEIN CORA"/>
    <property type="match status" value="1"/>
</dbReference>
<comment type="subcellular location">
    <subcellularLocation>
        <location evidence="1">Membrane</location>
        <topology evidence="1">Multi-pass membrane protein</topology>
    </subcellularLocation>
</comment>
<dbReference type="OrthoDB" id="341259at2759"/>
<keyword evidence="7" id="KW-1185">Reference proteome</keyword>
<evidence type="ECO:0000256" key="2">
    <source>
        <dbReference type="ARBA" id="ARBA00022692"/>
    </source>
</evidence>
<reference evidence="7" key="1">
    <citation type="journal article" date="2020" name="Stud. Mycol.">
        <title>101 Dothideomycetes genomes: A test case for predicting lifestyles and emergence of pathogens.</title>
        <authorList>
            <person name="Haridas S."/>
            <person name="Albert R."/>
            <person name="Binder M."/>
            <person name="Bloem J."/>
            <person name="LaButti K."/>
            <person name="Salamov A."/>
            <person name="Andreopoulos B."/>
            <person name="Baker S."/>
            <person name="Barry K."/>
            <person name="Bills G."/>
            <person name="Bluhm B."/>
            <person name="Cannon C."/>
            <person name="Castanera R."/>
            <person name="Culley D."/>
            <person name="Daum C."/>
            <person name="Ezra D."/>
            <person name="Gonzalez J."/>
            <person name="Henrissat B."/>
            <person name="Kuo A."/>
            <person name="Liang C."/>
            <person name="Lipzen A."/>
            <person name="Lutzoni F."/>
            <person name="Magnuson J."/>
            <person name="Mondo S."/>
            <person name="Nolan M."/>
            <person name="Ohm R."/>
            <person name="Pangilinan J."/>
            <person name="Park H.-J."/>
            <person name="Ramirez L."/>
            <person name="Alfaro M."/>
            <person name="Sun H."/>
            <person name="Tritt A."/>
            <person name="Yoshinaga Y."/>
            <person name="Zwiers L.-H."/>
            <person name="Turgeon B."/>
            <person name="Goodwin S."/>
            <person name="Spatafora J."/>
            <person name="Crous P."/>
            <person name="Grigoriev I."/>
        </authorList>
    </citation>
    <scope>NUCLEOTIDE SEQUENCE [LARGE SCALE GENOMIC DNA]</scope>
    <source>
        <strain evidence="7">CBS 304.66</strain>
    </source>
</reference>
<proteinExistence type="predicted"/>
<comment type="caution">
    <text evidence="6">The sequence shown here is derived from an EMBL/GenBank/DDBJ whole genome shotgun (WGS) entry which is preliminary data.</text>
</comment>
<dbReference type="SUPFAM" id="SSF144083">
    <property type="entry name" value="Magnesium transport protein CorA, transmembrane region"/>
    <property type="match status" value="1"/>
</dbReference>
<gene>
    <name evidence="6" type="ORF">CC78DRAFT_561920</name>
</gene>
<dbReference type="Proteomes" id="UP000800093">
    <property type="component" value="Unassembled WGS sequence"/>
</dbReference>
<dbReference type="PANTHER" id="PTHR47685:SF1">
    <property type="entry name" value="MAGNESIUM TRANSPORT PROTEIN CORA"/>
    <property type="match status" value="1"/>
</dbReference>
<evidence type="ECO:0000256" key="5">
    <source>
        <dbReference type="SAM" id="Phobius"/>
    </source>
</evidence>
<keyword evidence="2 5" id="KW-0812">Transmembrane</keyword>
<accession>A0A9P4K179</accession>
<protein>
    <submittedName>
        <fullName evidence="6">Uncharacterized protein</fullName>
    </submittedName>
</protein>
<dbReference type="AlphaFoldDB" id="A0A9P4K179"/>
<evidence type="ECO:0000256" key="3">
    <source>
        <dbReference type="ARBA" id="ARBA00022989"/>
    </source>
</evidence>
<evidence type="ECO:0000256" key="1">
    <source>
        <dbReference type="ARBA" id="ARBA00004141"/>
    </source>
</evidence>
<dbReference type="Gene3D" id="1.20.58.340">
    <property type="entry name" value="Magnesium transport protein CorA, transmembrane region"/>
    <property type="match status" value="1"/>
</dbReference>
<feature type="transmembrane region" description="Helical" evidence="5">
    <location>
        <begin position="464"/>
        <end position="485"/>
    </location>
</feature>
<organism evidence="6 7">
    <name type="scientific">Lojkania enalia</name>
    <dbReference type="NCBI Taxonomy" id="147567"/>
    <lineage>
        <taxon>Eukaryota</taxon>
        <taxon>Fungi</taxon>
        <taxon>Dikarya</taxon>
        <taxon>Ascomycota</taxon>
        <taxon>Pezizomycotina</taxon>
        <taxon>Dothideomycetes</taxon>
        <taxon>Pleosporomycetidae</taxon>
        <taxon>Pleosporales</taxon>
        <taxon>Pleosporales incertae sedis</taxon>
        <taxon>Lojkania</taxon>
    </lineage>
</organism>
<dbReference type="Pfam" id="PF01544">
    <property type="entry name" value="CorA"/>
    <property type="match status" value="1"/>
</dbReference>
<evidence type="ECO:0000313" key="6">
    <source>
        <dbReference type="EMBL" id="KAF2261024.1"/>
    </source>
</evidence>
<dbReference type="InterPro" id="IPR002523">
    <property type="entry name" value="MgTranspt_CorA/ZnTranspt_ZntB"/>
</dbReference>
<keyword evidence="4 5" id="KW-0472">Membrane</keyword>
<dbReference type="GO" id="GO:0016020">
    <property type="term" value="C:membrane"/>
    <property type="evidence" value="ECO:0007669"/>
    <property type="project" value="UniProtKB-SubCell"/>
</dbReference>